<dbReference type="Gene3D" id="3.40.630.30">
    <property type="match status" value="1"/>
</dbReference>
<dbReference type="PROSITE" id="PS51729">
    <property type="entry name" value="GNAT_YJDJ"/>
    <property type="match status" value="1"/>
</dbReference>
<gene>
    <name evidence="3" type="ORF">C4K88_11250</name>
</gene>
<evidence type="ECO:0000256" key="1">
    <source>
        <dbReference type="SAM" id="MobiDB-lite"/>
    </source>
</evidence>
<dbReference type="SUPFAM" id="SSF55729">
    <property type="entry name" value="Acyl-CoA N-acyltransferases (Nat)"/>
    <property type="match status" value="1"/>
</dbReference>
<comment type="caution">
    <text evidence="3">The sequence shown here is derived from an EMBL/GenBank/DDBJ whole genome shotgun (WGS) entry which is preliminary data.</text>
</comment>
<dbReference type="OrthoDB" id="4948820at2"/>
<sequence length="403" mass="42565">MRPAARTCAHRPSPSVLSPVLSRRSSPVLSPVLSRRSSPGALLRWSEALSSPRASSCCSAVPAGGGPCSPGVQDMVMFTPSSVSATNSWRSSPMSASSWTGSPASRARSVRRLMATAMARPQSCGCLLVDSSVTVNFLSIIALAIPADPARTKCPCNVDGCKGSSAAPARVFWGWYRLAFLLPRSSSRPRFLTTIGSSMTEPSPGAAVTGTAGGGALHALPSEPAFSGDPGVDAVVPPTKREREAQWLADAAGFDVGTATLAELRGLADRMFRLVDDAFPPDQARERYAAAVGEIERRARRDARTGTSASREVFKDSVLGSRFELFVDGGLAAYLEYALAGGRLTLQALVELPGSERRGLGGALVRHAVLSAHKRRLDLVAGCSAARRFLQENPQYRTLARTP</sequence>
<organism evidence="3 4">
    <name type="scientific">Arthrobacter pityocampae</name>
    <dbReference type="NCBI Taxonomy" id="547334"/>
    <lineage>
        <taxon>Bacteria</taxon>
        <taxon>Bacillati</taxon>
        <taxon>Actinomycetota</taxon>
        <taxon>Actinomycetes</taxon>
        <taxon>Micrococcales</taxon>
        <taxon>Micrococcaceae</taxon>
        <taxon>Arthrobacter</taxon>
    </lineage>
</organism>
<feature type="region of interest" description="Disordered" evidence="1">
    <location>
        <begin position="1"/>
        <end position="21"/>
    </location>
</feature>
<reference evidence="3 4" key="1">
    <citation type="journal article" date="2014" name="Int. J. Syst. Evol. Microbiol.">
        <title>Arthrobacter pityocampae sp. nov., isolated from Thaumetopoea pityocampa (Lep., Thaumetopoeidae).</title>
        <authorList>
            <person name="Ince I.A."/>
            <person name="Demirbag Z."/>
            <person name="Kati H."/>
        </authorList>
    </citation>
    <scope>NUCLEOTIDE SEQUENCE [LARGE SCALE GENOMIC DNA]</scope>
    <source>
        <strain evidence="3 4">Tp2</strain>
    </source>
</reference>
<name>A0A2S5IXE8_9MICC</name>
<dbReference type="AlphaFoldDB" id="A0A2S5IXE8"/>
<dbReference type="EMBL" id="PRKW01000004">
    <property type="protein sequence ID" value="PPB49256.1"/>
    <property type="molecule type" value="Genomic_DNA"/>
</dbReference>
<feature type="compositionally biased region" description="Low complexity" evidence="1">
    <location>
        <begin position="11"/>
        <end position="21"/>
    </location>
</feature>
<dbReference type="InterPro" id="IPR031165">
    <property type="entry name" value="GNAT_YJDJ"/>
</dbReference>
<dbReference type="InterPro" id="IPR016181">
    <property type="entry name" value="Acyl_CoA_acyltransferase"/>
</dbReference>
<dbReference type="Proteomes" id="UP000239297">
    <property type="component" value="Unassembled WGS sequence"/>
</dbReference>
<keyword evidence="4" id="KW-1185">Reference proteome</keyword>
<dbReference type="Pfam" id="PF14542">
    <property type="entry name" value="Acetyltransf_CG"/>
    <property type="match status" value="1"/>
</dbReference>
<proteinExistence type="predicted"/>
<evidence type="ECO:0000259" key="2">
    <source>
        <dbReference type="PROSITE" id="PS51729"/>
    </source>
</evidence>
<accession>A0A2S5IXE8</accession>
<evidence type="ECO:0000313" key="3">
    <source>
        <dbReference type="EMBL" id="PPB49256.1"/>
    </source>
</evidence>
<evidence type="ECO:0000313" key="4">
    <source>
        <dbReference type="Proteomes" id="UP000239297"/>
    </source>
</evidence>
<feature type="domain" description="N-acetyltransferase" evidence="2">
    <location>
        <begin position="315"/>
        <end position="401"/>
    </location>
</feature>
<protein>
    <recommendedName>
        <fullName evidence="2">N-acetyltransferase domain-containing protein</fullName>
    </recommendedName>
</protein>